<organism evidence="2 3">
    <name type="scientific">Candidatus Falkowbacteria bacterium CG10_big_fil_rev_8_21_14_0_10_43_11</name>
    <dbReference type="NCBI Taxonomy" id="1974568"/>
    <lineage>
        <taxon>Bacteria</taxon>
        <taxon>Candidatus Falkowiibacteriota</taxon>
    </lineage>
</organism>
<accession>A0A2M6WMR2</accession>
<keyword evidence="1" id="KW-1133">Transmembrane helix</keyword>
<evidence type="ECO:0000313" key="3">
    <source>
        <dbReference type="Proteomes" id="UP000229335"/>
    </source>
</evidence>
<keyword evidence="1" id="KW-0472">Membrane</keyword>
<feature type="transmembrane region" description="Helical" evidence="1">
    <location>
        <begin position="73"/>
        <end position="93"/>
    </location>
</feature>
<keyword evidence="1" id="KW-0812">Transmembrane</keyword>
<evidence type="ECO:0000313" key="2">
    <source>
        <dbReference type="EMBL" id="PIT94075.1"/>
    </source>
</evidence>
<proteinExistence type="predicted"/>
<feature type="transmembrane region" description="Helical" evidence="1">
    <location>
        <begin position="33"/>
        <end position="53"/>
    </location>
</feature>
<feature type="transmembrane region" description="Helical" evidence="1">
    <location>
        <begin position="100"/>
        <end position="120"/>
    </location>
</feature>
<evidence type="ECO:0000256" key="1">
    <source>
        <dbReference type="SAM" id="Phobius"/>
    </source>
</evidence>
<dbReference type="AlphaFoldDB" id="A0A2M6WMR2"/>
<reference evidence="3" key="1">
    <citation type="submission" date="2017-09" db="EMBL/GenBank/DDBJ databases">
        <title>Depth-based differentiation of microbial function through sediment-hosted aquifers and enrichment of novel symbionts in the deep terrestrial subsurface.</title>
        <authorList>
            <person name="Probst A.J."/>
            <person name="Ladd B."/>
            <person name="Jarett J.K."/>
            <person name="Geller-Mcgrath D.E."/>
            <person name="Sieber C.M.K."/>
            <person name="Emerson J.B."/>
            <person name="Anantharaman K."/>
            <person name="Thomas B.C."/>
            <person name="Malmstrom R."/>
            <person name="Stieglmeier M."/>
            <person name="Klingl A."/>
            <person name="Woyke T."/>
            <person name="Ryan C.M."/>
            <person name="Banfield J.F."/>
        </authorList>
    </citation>
    <scope>NUCLEOTIDE SEQUENCE [LARGE SCALE GENOMIC DNA]</scope>
</reference>
<feature type="transmembrane region" description="Helical" evidence="1">
    <location>
        <begin position="6"/>
        <end position="26"/>
    </location>
</feature>
<protein>
    <submittedName>
        <fullName evidence="2">Uncharacterized protein</fullName>
    </submittedName>
</protein>
<dbReference type="EMBL" id="PFAS01000010">
    <property type="protein sequence ID" value="PIT94075.1"/>
    <property type="molecule type" value="Genomic_DNA"/>
</dbReference>
<name>A0A2M6WMR2_9BACT</name>
<gene>
    <name evidence="2" type="ORF">COU00_00845</name>
</gene>
<comment type="caution">
    <text evidence="2">The sequence shown here is derived from an EMBL/GenBank/DDBJ whole genome shotgun (WGS) entry which is preliminary data.</text>
</comment>
<dbReference type="Proteomes" id="UP000229335">
    <property type="component" value="Unassembled WGS sequence"/>
</dbReference>
<feature type="transmembrane region" description="Helical" evidence="1">
    <location>
        <begin position="126"/>
        <end position="148"/>
    </location>
</feature>
<feature type="transmembrane region" description="Helical" evidence="1">
    <location>
        <begin position="160"/>
        <end position="181"/>
    </location>
</feature>
<sequence length="408" mass="45400">MARYIILAIAFLLPLSFAILLVKIAIKDGGKKAFQVGMGTLFSIGVAWASASYIADWLNDEITKSSCSETDAIILGSIVLAVLLLINFVSLFYKSVQPKIAISLTYLANIGVWIFMSRYLGWVDKVVSQATVFFFLCNIVLVCAVFVLNRPPENYHKSLFYWPFNIWSVITIVVLLTFAYWHNSGAITSVSVDTNNQVKDLDEFRQKIMQEILSEQIAHREKDYRAKLAEAKAAGSIADCTAADSILLEIKEKSRQLQEIQRESQLLKPVADVVDSASQMMSDTKSMINKDGFVVGPIKKIWYGAVGQPAAKPTPKVVNVFVKTITLTGQLPASPDDWETGDTGLFFEGGDYIIITSNTDVWYNQNLSDDYKIPARQKRSITFRQNPGPLLLYSKEAGFAHLEIHLGG</sequence>